<keyword evidence="1" id="KW-0472">Membrane</keyword>
<dbReference type="AlphaFoldDB" id="A0A840CPS5"/>
<accession>A0A840CPS5</accession>
<name>A0A840CPS5_9BACT</name>
<feature type="domain" description="DUF6249" evidence="2">
    <location>
        <begin position="8"/>
        <end position="129"/>
    </location>
</feature>
<evidence type="ECO:0000313" key="4">
    <source>
        <dbReference type="Proteomes" id="UP000555103"/>
    </source>
</evidence>
<dbReference type="Pfam" id="PF19762">
    <property type="entry name" value="DUF6249"/>
    <property type="match status" value="1"/>
</dbReference>
<dbReference type="InterPro" id="IPR046216">
    <property type="entry name" value="DUF6249"/>
</dbReference>
<feature type="transmembrane region" description="Helical" evidence="1">
    <location>
        <begin position="108"/>
        <end position="127"/>
    </location>
</feature>
<evidence type="ECO:0000256" key="1">
    <source>
        <dbReference type="SAM" id="Phobius"/>
    </source>
</evidence>
<organism evidence="3 4">
    <name type="scientific">Dysgonomonas hofstadii</name>
    <dbReference type="NCBI Taxonomy" id="637886"/>
    <lineage>
        <taxon>Bacteria</taxon>
        <taxon>Pseudomonadati</taxon>
        <taxon>Bacteroidota</taxon>
        <taxon>Bacteroidia</taxon>
        <taxon>Bacteroidales</taxon>
        <taxon>Dysgonomonadaceae</taxon>
        <taxon>Dysgonomonas</taxon>
    </lineage>
</organism>
<dbReference type="Proteomes" id="UP000555103">
    <property type="component" value="Unassembled WGS sequence"/>
</dbReference>
<reference evidence="3 4" key="1">
    <citation type="submission" date="2020-08" db="EMBL/GenBank/DDBJ databases">
        <title>Genomic Encyclopedia of Type Strains, Phase IV (KMG-IV): sequencing the most valuable type-strain genomes for metagenomic binning, comparative biology and taxonomic classification.</title>
        <authorList>
            <person name="Goeker M."/>
        </authorList>
    </citation>
    <scope>NUCLEOTIDE SEQUENCE [LARGE SCALE GENOMIC DNA]</scope>
    <source>
        <strain evidence="3 4">DSM 104969</strain>
    </source>
</reference>
<dbReference type="EMBL" id="JACIEP010000006">
    <property type="protein sequence ID" value="MBB4036088.1"/>
    <property type="molecule type" value="Genomic_DNA"/>
</dbReference>
<dbReference type="RefSeq" id="WP_183307003.1">
    <property type="nucleotide sequence ID" value="NZ_JACIEP010000006.1"/>
</dbReference>
<feature type="transmembrane region" description="Helical" evidence="1">
    <location>
        <begin position="67"/>
        <end position="88"/>
    </location>
</feature>
<gene>
    <name evidence="3" type="ORF">GGR21_001989</name>
</gene>
<proteinExistence type="predicted"/>
<evidence type="ECO:0000313" key="3">
    <source>
        <dbReference type="EMBL" id="MBB4036088.1"/>
    </source>
</evidence>
<keyword evidence="1" id="KW-0812">Transmembrane</keyword>
<comment type="caution">
    <text evidence="3">The sequence shown here is derived from an EMBL/GenBank/DDBJ whole genome shotgun (WGS) entry which is preliminary data.</text>
</comment>
<feature type="transmembrane region" description="Helical" evidence="1">
    <location>
        <begin position="6"/>
        <end position="25"/>
    </location>
</feature>
<protein>
    <recommendedName>
        <fullName evidence="2">DUF6249 domain-containing protein</fullName>
    </recommendedName>
</protein>
<evidence type="ECO:0000259" key="2">
    <source>
        <dbReference type="Pfam" id="PF19762"/>
    </source>
</evidence>
<keyword evidence="4" id="KW-1185">Reference proteome</keyword>
<keyword evidence="1" id="KW-1133">Transmembrane helix</keyword>
<sequence>MNDLAPVLVVAIIFIVVYKIFELFVRRNERLAMIDKLSGGIDPQILKTQLSLPAYKNENYNAWSIRIGLLLVGIGLGVATAVIIDLFAVPPAADGKLFYEFRNTISALYPALAAVFGGIGLVIAYFVERKDGKSKDNSESL</sequence>